<gene>
    <name evidence="2" type="ORF">AMAG_09431</name>
</gene>
<dbReference type="AlphaFoldDB" id="A0A0L0SPH6"/>
<dbReference type="OrthoDB" id="10463732at2759"/>
<evidence type="ECO:0000256" key="1">
    <source>
        <dbReference type="SAM" id="MobiDB-lite"/>
    </source>
</evidence>
<dbReference type="EMBL" id="GG745344">
    <property type="protein sequence ID" value="KNE64408.1"/>
    <property type="molecule type" value="Genomic_DNA"/>
</dbReference>
<feature type="region of interest" description="Disordered" evidence="1">
    <location>
        <begin position="99"/>
        <end position="119"/>
    </location>
</feature>
<reference evidence="3" key="2">
    <citation type="submission" date="2009-11" db="EMBL/GenBank/DDBJ databases">
        <title>The Genome Sequence of Allomyces macrogynus strain ATCC 38327.</title>
        <authorList>
            <consortium name="The Broad Institute Genome Sequencing Platform"/>
            <person name="Russ C."/>
            <person name="Cuomo C."/>
            <person name="Shea T."/>
            <person name="Young S.K."/>
            <person name="Zeng Q."/>
            <person name="Koehrsen M."/>
            <person name="Haas B."/>
            <person name="Borodovsky M."/>
            <person name="Guigo R."/>
            <person name="Alvarado L."/>
            <person name="Berlin A."/>
            <person name="Borenstein D."/>
            <person name="Chen Z."/>
            <person name="Engels R."/>
            <person name="Freedman E."/>
            <person name="Gellesch M."/>
            <person name="Goldberg J."/>
            <person name="Griggs A."/>
            <person name="Gujja S."/>
            <person name="Heiman D."/>
            <person name="Hepburn T."/>
            <person name="Howarth C."/>
            <person name="Jen D."/>
            <person name="Larson L."/>
            <person name="Lewis B."/>
            <person name="Mehta T."/>
            <person name="Park D."/>
            <person name="Pearson M."/>
            <person name="Roberts A."/>
            <person name="Saif S."/>
            <person name="Shenoy N."/>
            <person name="Sisk P."/>
            <person name="Stolte C."/>
            <person name="Sykes S."/>
            <person name="Walk T."/>
            <person name="White J."/>
            <person name="Yandava C."/>
            <person name="Burger G."/>
            <person name="Gray M.W."/>
            <person name="Holland P.W.H."/>
            <person name="King N."/>
            <person name="Lang F.B.F."/>
            <person name="Roger A.J."/>
            <person name="Ruiz-Trillo I."/>
            <person name="Lander E."/>
            <person name="Nusbaum C."/>
        </authorList>
    </citation>
    <scope>NUCLEOTIDE SEQUENCE [LARGE SCALE GENOMIC DNA]</scope>
    <source>
        <strain evidence="3">ATCC 38327</strain>
    </source>
</reference>
<dbReference type="VEuPathDB" id="FungiDB:AMAG_09431"/>
<reference evidence="2 3" key="1">
    <citation type="submission" date="2009-11" db="EMBL/GenBank/DDBJ databases">
        <title>Annotation of Allomyces macrogynus ATCC 38327.</title>
        <authorList>
            <consortium name="The Broad Institute Genome Sequencing Platform"/>
            <person name="Russ C."/>
            <person name="Cuomo C."/>
            <person name="Burger G."/>
            <person name="Gray M.W."/>
            <person name="Holland P.W.H."/>
            <person name="King N."/>
            <person name="Lang F.B.F."/>
            <person name="Roger A.J."/>
            <person name="Ruiz-Trillo I."/>
            <person name="Young S.K."/>
            <person name="Zeng Q."/>
            <person name="Gargeya S."/>
            <person name="Fitzgerald M."/>
            <person name="Haas B."/>
            <person name="Abouelleil A."/>
            <person name="Alvarado L."/>
            <person name="Arachchi H.M."/>
            <person name="Berlin A."/>
            <person name="Chapman S.B."/>
            <person name="Gearin G."/>
            <person name="Goldberg J."/>
            <person name="Griggs A."/>
            <person name="Gujja S."/>
            <person name="Hansen M."/>
            <person name="Heiman D."/>
            <person name="Howarth C."/>
            <person name="Larimer J."/>
            <person name="Lui A."/>
            <person name="MacDonald P.J.P."/>
            <person name="McCowen C."/>
            <person name="Montmayeur A."/>
            <person name="Murphy C."/>
            <person name="Neiman D."/>
            <person name="Pearson M."/>
            <person name="Priest M."/>
            <person name="Roberts A."/>
            <person name="Saif S."/>
            <person name="Shea T."/>
            <person name="Sisk P."/>
            <person name="Stolte C."/>
            <person name="Sykes S."/>
            <person name="Wortman J."/>
            <person name="Nusbaum C."/>
            <person name="Birren B."/>
        </authorList>
    </citation>
    <scope>NUCLEOTIDE SEQUENCE [LARGE SCALE GENOMIC DNA]</scope>
    <source>
        <strain evidence="2 3">ATCC 38327</strain>
    </source>
</reference>
<evidence type="ECO:0000313" key="2">
    <source>
        <dbReference type="EMBL" id="KNE64408.1"/>
    </source>
</evidence>
<evidence type="ECO:0000313" key="3">
    <source>
        <dbReference type="Proteomes" id="UP000054350"/>
    </source>
</evidence>
<organism evidence="2 3">
    <name type="scientific">Allomyces macrogynus (strain ATCC 38327)</name>
    <name type="common">Allomyces javanicus var. macrogynus</name>
    <dbReference type="NCBI Taxonomy" id="578462"/>
    <lineage>
        <taxon>Eukaryota</taxon>
        <taxon>Fungi</taxon>
        <taxon>Fungi incertae sedis</taxon>
        <taxon>Blastocladiomycota</taxon>
        <taxon>Blastocladiomycetes</taxon>
        <taxon>Blastocladiales</taxon>
        <taxon>Blastocladiaceae</taxon>
        <taxon>Allomyces</taxon>
    </lineage>
</organism>
<keyword evidence="3" id="KW-1185">Reference proteome</keyword>
<protein>
    <submittedName>
        <fullName evidence="2">Uncharacterized protein</fullName>
    </submittedName>
</protein>
<proteinExistence type="predicted"/>
<accession>A0A0L0SPH6</accession>
<dbReference type="Proteomes" id="UP000054350">
    <property type="component" value="Unassembled WGS sequence"/>
</dbReference>
<sequence length="175" mass="17997">MSPVTHDQDFAGDFAAAPDATWTPPAYHGRRRGAVSFAQGSTAHLALLSSLGLPAPVDHAAPVAVAAEIAPPSPMMRRMPMPTPCSPAFARLSLLDGTEVSLSSPSSPPCARHARSPRTPRAALLARSKSMTATDAKYARAIVPPTTAVPPPPSPSLRHARLLDGAATAVASSAI</sequence>
<name>A0A0L0SPH6_ALLM3</name>